<dbReference type="GO" id="GO:0046872">
    <property type="term" value="F:metal ion binding"/>
    <property type="evidence" value="ECO:0007669"/>
    <property type="project" value="UniProtKB-KW"/>
</dbReference>
<dbReference type="GO" id="GO:0051538">
    <property type="term" value="F:3 iron, 4 sulfur cluster binding"/>
    <property type="evidence" value="ECO:0007669"/>
    <property type="project" value="UniProtKB-KW"/>
</dbReference>
<reference evidence="17 18" key="1">
    <citation type="journal article" date="2014" name="Syst. Appl. Microbiol.">
        <title>Complete genomes of freshwater sulfur oxidizers Sulfuricella denitrificans skB26 and Sulfuritalea hydrogenivorans sk43H: genetic insights into the sulfur oxidation pathway of betaproteobacteria.</title>
        <authorList>
            <person name="Watanabe T."/>
            <person name="Kojima H."/>
            <person name="Fukui M."/>
        </authorList>
    </citation>
    <scope>NUCLEOTIDE SEQUENCE [LARGE SCALE GENOMIC DNA]</scope>
    <source>
        <strain evidence="17">DSM22779</strain>
    </source>
</reference>
<dbReference type="InterPro" id="IPR017896">
    <property type="entry name" value="4Fe4S_Fe-S-bd"/>
</dbReference>
<dbReference type="Pfam" id="PF13237">
    <property type="entry name" value="Fer4_10"/>
    <property type="match status" value="1"/>
</dbReference>
<dbReference type="InterPro" id="IPR001041">
    <property type="entry name" value="2Fe-2S_ferredoxin-type"/>
</dbReference>
<evidence type="ECO:0000256" key="12">
    <source>
        <dbReference type="ARBA" id="ARBA00023291"/>
    </source>
</evidence>
<evidence type="ECO:0000256" key="10">
    <source>
        <dbReference type="ARBA" id="ARBA00023004"/>
    </source>
</evidence>
<dbReference type="Gene3D" id="1.10.1060.10">
    <property type="entry name" value="Alpha-helical ferredoxin"/>
    <property type="match status" value="1"/>
</dbReference>
<dbReference type="SUPFAM" id="SSF46548">
    <property type="entry name" value="alpha-helical ferredoxin"/>
    <property type="match status" value="1"/>
</dbReference>
<evidence type="ECO:0000256" key="8">
    <source>
        <dbReference type="ARBA" id="ARBA00022723"/>
    </source>
</evidence>
<dbReference type="HOGENOM" id="CLU_044838_3_2_4"/>
<keyword evidence="5 14" id="KW-0004">4Fe-4S</keyword>
<dbReference type="PROSITE" id="PS00197">
    <property type="entry name" value="2FE2S_FER_1"/>
    <property type="match status" value="1"/>
</dbReference>
<dbReference type="GO" id="GO:0008177">
    <property type="term" value="F:succinate dehydrogenase (quinone) activity"/>
    <property type="evidence" value="ECO:0007669"/>
    <property type="project" value="UniProtKB-EC"/>
</dbReference>
<evidence type="ECO:0000256" key="5">
    <source>
        <dbReference type="ARBA" id="ARBA00022485"/>
    </source>
</evidence>
<evidence type="ECO:0000256" key="14">
    <source>
        <dbReference type="RuleBase" id="RU361237"/>
    </source>
</evidence>
<evidence type="ECO:0000313" key="18">
    <source>
        <dbReference type="Proteomes" id="UP000031637"/>
    </source>
</evidence>
<dbReference type="Pfam" id="PF13085">
    <property type="entry name" value="Fer2_3"/>
    <property type="match status" value="1"/>
</dbReference>
<keyword evidence="9" id="KW-0560">Oxidoreductase</keyword>
<keyword evidence="8 14" id="KW-0479">Metal-binding</keyword>
<evidence type="ECO:0000259" key="15">
    <source>
        <dbReference type="PROSITE" id="PS51085"/>
    </source>
</evidence>
<keyword evidence="10 14" id="KW-0408">Iron</keyword>
<dbReference type="GO" id="GO:0006099">
    <property type="term" value="P:tricarboxylic acid cycle"/>
    <property type="evidence" value="ECO:0007669"/>
    <property type="project" value="UniProtKB-KW"/>
</dbReference>
<accession>W0SHB8</accession>
<gene>
    <name evidence="17" type="ORF">SUTH_01373</name>
</gene>
<dbReference type="InterPro" id="IPR050573">
    <property type="entry name" value="SDH/FRD_Iron-Sulfur"/>
</dbReference>
<evidence type="ECO:0000256" key="9">
    <source>
        <dbReference type="ARBA" id="ARBA00023002"/>
    </source>
</evidence>
<dbReference type="CDD" id="cd00207">
    <property type="entry name" value="fer2"/>
    <property type="match status" value="1"/>
</dbReference>
<evidence type="ECO:0000256" key="4">
    <source>
        <dbReference type="ARBA" id="ARBA00022131"/>
    </source>
</evidence>
<dbReference type="GO" id="GO:0022904">
    <property type="term" value="P:respiratory electron transport chain"/>
    <property type="evidence" value="ECO:0007669"/>
    <property type="project" value="TreeGrafter"/>
</dbReference>
<keyword evidence="7 14" id="KW-0001">2Fe-2S</keyword>
<dbReference type="OrthoDB" id="9804391at2"/>
<dbReference type="EMBL" id="AP012547">
    <property type="protein sequence ID" value="BAO29173.1"/>
    <property type="molecule type" value="Genomic_DNA"/>
</dbReference>
<evidence type="ECO:0000256" key="2">
    <source>
        <dbReference type="ARBA" id="ARBA00009433"/>
    </source>
</evidence>
<evidence type="ECO:0000256" key="13">
    <source>
        <dbReference type="ARBA" id="ARBA00066269"/>
    </source>
</evidence>
<dbReference type="PROSITE" id="PS51379">
    <property type="entry name" value="4FE4S_FER_2"/>
    <property type="match status" value="1"/>
</dbReference>
<dbReference type="InterPro" id="IPR025192">
    <property type="entry name" value="Succ_DH/fum_Rdtase_N"/>
</dbReference>
<dbReference type="Gene3D" id="3.10.20.30">
    <property type="match status" value="1"/>
</dbReference>
<comment type="cofactor">
    <cofactor evidence="14">
        <name>[2Fe-2S] cluster</name>
        <dbReference type="ChEBI" id="CHEBI:190135"/>
    </cofactor>
    <text evidence="14">Binds 1 [2Fe-2S] cluster.</text>
</comment>
<dbReference type="SUPFAM" id="SSF54292">
    <property type="entry name" value="2Fe-2S ferredoxin-like"/>
    <property type="match status" value="1"/>
</dbReference>
<dbReference type="NCBIfam" id="NF004616">
    <property type="entry name" value="PRK05950.1"/>
    <property type="match status" value="1"/>
</dbReference>
<dbReference type="NCBIfam" id="NF009051">
    <property type="entry name" value="PRK12385.1"/>
    <property type="match status" value="1"/>
</dbReference>
<dbReference type="AlphaFoldDB" id="W0SHB8"/>
<feature type="domain" description="2Fe-2S ferredoxin-type" evidence="15">
    <location>
        <begin position="22"/>
        <end position="97"/>
    </location>
</feature>
<protein>
    <recommendedName>
        <fullName evidence="4 14">Succinate dehydrogenase iron-sulfur subunit</fullName>
        <ecNumber evidence="3 14">1.3.5.1</ecNumber>
    </recommendedName>
</protein>
<evidence type="ECO:0000256" key="1">
    <source>
        <dbReference type="ARBA" id="ARBA00004894"/>
    </source>
</evidence>
<dbReference type="InterPro" id="IPR017900">
    <property type="entry name" value="4Fe4S_Fe_S_CS"/>
</dbReference>
<dbReference type="InterPro" id="IPR004489">
    <property type="entry name" value="Succ_DH/fum_Rdtase_Fe-S"/>
</dbReference>
<dbReference type="InterPro" id="IPR009051">
    <property type="entry name" value="Helical_ferredxn"/>
</dbReference>
<dbReference type="PROSITE" id="PS51085">
    <property type="entry name" value="2FE2S_FER_2"/>
    <property type="match status" value="1"/>
</dbReference>
<dbReference type="GO" id="GO:0009055">
    <property type="term" value="F:electron transfer activity"/>
    <property type="evidence" value="ECO:0007669"/>
    <property type="project" value="InterPro"/>
</dbReference>
<dbReference type="RefSeq" id="WP_052473377.1">
    <property type="nucleotide sequence ID" value="NZ_AP012547.1"/>
</dbReference>
<evidence type="ECO:0000256" key="11">
    <source>
        <dbReference type="ARBA" id="ARBA00023014"/>
    </source>
</evidence>
<evidence type="ECO:0000256" key="3">
    <source>
        <dbReference type="ARBA" id="ARBA00012792"/>
    </source>
</evidence>
<dbReference type="STRING" id="1223802.SUTH_01373"/>
<dbReference type="PANTHER" id="PTHR11921:SF29">
    <property type="entry name" value="SUCCINATE DEHYDROGENASE [UBIQUINONE] IRON-SULFUR SUBUNIT, MITOCHONDRIAL"/>
    <property type="match status" value="1"/>
</dbReference>
<organism evidence="17 18">
    <name type="scientific">Sulfuritalea hydrogenivorans sk43H</name>
    <dbReference type="NCBI Taxonomy" id="1223802"/>
    <lineage>
        <taxon>Bacteria</taxon>
        <taxon>Pseudomonadati</taxon>
        <taxon>Pseudomonadota</taxon>
        <taxon>Betaproteobacteria</taxon>
        <taxon>Nitrosomonadales</taxon>
        <taxon>Sterolibacteriaceae</taxon>
        <taxon>Sulfuritalea</taxon>
    </lineage>
</organism>
<proteinExistence type="inferred from homology"/>
<keyword evidence="18" id="KW-1185">Reference proteome</keyword>
<sequence length="264" mass="29871">MTPLKERLVQLEVLRYNPDTDTEAHFQRYEVVCQEEWVVLDALNKVKADIDPTLNYRWSCHMAVCGSCGMMINGEPKLSCHAFLRDYEGVIRVEPLAHFPVERDLVTAPDDFMEKLKRVKPYVIPKEQKPISEGEYKQTPAQLMKFRQYSMCINCMLCYAACPQYGLTPKFIGPAALTLAHRYNLDSRDGGRKERQEVVATHEGVWECTFVGACSEVCPAHVDPASALQQMKITSSIDWIVEHLIPGGKSARDTVSREDAGDIS</sequence>
<dbReference type="EC" id="1.3.5.1" evidence="3 14"/>
<keyword evidence="11 14" id="KW-0411">Iron-sulfur</keyword>
<dbReference type="FunFam" id="1.10.1060.10:FF:000003">
    <property type="entry name" value="Succinate dehydrogenase iron-sulfur subunit"/>
    <property type="match status" value="1"/>
</dbReference>
<dbReference type="InterPro" id="IPR006058">
    <property type="entry name" value="2Fe2S_fd_BS"/>
</dbReference>
<evidence type="ECO:0000256" key="6">
    <source>
        <dbReference type="ARBA" id="ARBA00022532"/>
    </source>
</evidence>
<evidence type="ECO:0000313" key="17">
    <source>
        <dbReference type="EMBL" id="BAO29173.1"/>
    </source>
</evidence>
<comment type="catalytic activity">
    <reaction evidence="14">
        <text>a quinone + succinate = fumarate + a quinol</text>
        <dbReference type="Rhea" id="RHEA:40523"/>
        <dbReference type="ChEBI" id="CHEBI:24646"/>
        <dbReference type="ChEBI" id="CHEBI:29806"/>
        <dbReference type="ChEBI" id="CHEBI:30031"/>
        <dbReference type="ChEBI" id="CHEBI:132124"/>
        <dbReference type="EC" id="1.3.5.1"/>
    </reaction>
</comment>
<comment type="subunit">
    <text evidence="13">Part of an enzyme complex containing three subunits: a flavoprotein (frdA), an iron-sulfur protein (frdB), and diheme cytochrome b (frdC).</text>
</comment>
<dbReference type="PANTHER" id="PTHR11921">
    <property type="entry name" value="SUCCINATE DEHYDROGENASE IRON-SULFUR PROTEIN"/>
    <property type="match status" value="1"/>
</dbReference>
<keyword evidence="12 14" id="KW-0003">3Fe-4S</keyword>
<comment type="cofactor">
    <cofactor evidence="14">
        <name>[3Fe-4S] cluster</name>
        <dbReference type="ChEBI" id="CHEBI:21137"/>
    </cofactor>
    <text evidence="14">Binds 1 [3Fe-4S] cluster.</text>
</comment>
<evidence type="ECO:0000259" key="16">
    <source>
        <dbReference type="PROSITE" id="PS51379"/>
    </source>
</evidence>
<comment type="pathway">
    <text evidence="1">Carbohydrate metabolism; tricarboxylic acid cycle; fumarate from succinate (bacterial route): step 1/1.</text>
</comment>
<evidence type="ECO:0000256" key="7">
    <source>
        <dbReference type="ARBA" id="ARBA00022714"/>
    </source>
</evidence>
<dbReference type="Proteomes" id="UP000031637">
    <property type="component" value="Chromosome"/>
</dbReference>
<comment type="cofactor">
    <cofactor evidence="14">
        <name>[4Fe-4S] cluster</name>
        <dbReference type="ChEBI" id="CHEBI:49883"/>
    </cofactor>
    <text evidence="14">Binds 1 [4Fe-4S] cluster.</text>
</comment>
<dbReference type="GO" id="GO:0051539">
    <property type="term" value="F:4 iron, 4 sulfur cluster binding"/>
    <property type="evidence" value="ECO:0007669"/>
    <property type="project" value="UniProtKB-KW"/>
</dbReference>
<dbReference type="GO" id="GO:0051537">
    <property type="term" value="F:2 iron, 2 sulfur cluster binding"/>
    <property type="evidence" value="ECO:0007669"/>
    <property type="project" value="UniProtKB-KW"/>
</dbReference>
<dbReference type="NCBIfam" id="TIGR00384">
    <property type="entry name" value="dhsB"/>
    <property type="match status" value="1"/>
</dbReference>
<name>W0SHB8_9PROT</name>
<comment type="similarity">
    <text evidence="2 14">Belongs to the succinate dehydrogenase/fumarate reductase iron-sulfur protein family.</text>
</comment>
<dbReference type="InterPro" id="IPR036010">
    <property type="entry name" value="2Fe-2S_ferredoxin-like_sf"/>
</dbReference>
<feature type="domain" description="4Fe-4S ferredoxin-type" evidence="16">
    <location>
        <begin position="142"/>
        <end position="172"/>
    </location>
</feature>
<dbReference type="InterPro" id="IPR012675">
    <property type="entry name" value="Beta-grasp_dom_sf"/>
</dbReference>
<dbReference type="PROSITE" id="PS00198">
    <property type="entry name" value="4FE4S_FER_1"/>
    <property type="match status" value="1"/>
</dbReference>
<keyword evidence="6" id="KW-0816">Tricarboxylic acid cycle</keyword>
<dbReference type="KEGG" id="shd:SUTH_01373"/>